<evidence type="ECO:0000313" key="2">
    <source>
        <dbReference type="EMBL" id="CAI3984613.1"/>
    </source>
</evidence>
<dbReference type="Proteomes" id="UP001152797">
    <property type="component" value="Unassembled WGS sequence"/>
</dbReference>
<protein>
    <submittedName>
        <fullName evidence="4">J domain-containing protein</fullName>
    </submittedName>
</protein>
<feature type="compositionally biased region" description="Polar residues" evidence="1">
    <location>
        <begin position="891"/>
        <end position="910"/>
    </location>
</feature>
<dbReference type="OrthoDB" id="449261at2759"/>
<feature type="compositionally biased region" description="Polar residues" evidence="1">
    <location>
        <begin position="1651"/>
        <end position="1662"/>
    </location>
</feature>
<feature type="compositionally biased region" description="Low complexity" evidence="1">
    <location>
        <begin position="1117"/>
        <end position="1130"/>
    </location>
</feature>
<evidence type="ECO:0000313" key="3">
    <source>
        <dbReference type="EMBL" id="CAL1137988.1"/>
    </source>
</evidence>
<feature type="region of interest" description="Disordered" evidence="1">
    <location>
        <begin position="1076"/>
        <end position="1164"/>
    </location>
</feature>
<dbReference type="EMBL" id="CAMXCT020000902">
    <property type="protein sequence ID" value="CAL1137988.1"/>
    <property type="molecule type" value="Genomic_DNA"/>
</dbReference>
<keyword evidence="5" id="KW-1185">Reference proteome</keyword>
<accession>A0A9P1C4F7</accession>
<reference evidence="3" key="2">
    <citation type="submission" date="2024-04" db="EMBL/GenBank/DDBJ databases">
        <authorList>
            <person name="Chen Y."/>
            <person name="Shah S."/>
            <person name="Dougan E. K."/>
            <person name="Thang M."/>
            <person name="Chan C."/>
        </authorList>
    </citation>
    <scope>NUCLEOTIDE SEQUENCE [LARGE SCALE GENOMIC DNA]</scope>
</reference>
<gene>
    <name evidence="2" type="ORF">C1SCF055_LOCUS12138</name>
</gene>
<dbReference type="EMBL" id="CAMXCT030000902">
    <property type="protein sequence ID" value="CAL4771925.1"/>
    <property type="molecule type" value="Genomic_DNA"/>
</dbReference>
<evidence type="ECO:0000256" key="1">
    <source>
        <dbReference type="SAM" id="MobiDB-lite"/>
    </source>
</evidence>
<feature type="region of interest" description="Disordered" evidence="1">
    <location>
        <begin position="1367"/>
        <end position="1429"/>
    </location>
</feature>
<feature type="region of interest" description="Disordered" evidence="1">
    <location>
        <begin position="1641"/>
        <end position="1667"/>
    </location>
</feature>
<feature type="region of interest" description="Disordered" evidence="1">
    <location>
        <begin position="885"/>
        <end position="910"/>
    </location>
</feature>
<name>A0A9P1C4F7_9DINO</name>
<feature type="compositionally biased region" description="Polar residues" evidence="1">
    <location>
        <begin position="1393"/>
        <end position="1420"/>
    </location>
</feature>
<dbReference type="EMBL" id="CAMXCT010000902">
    <property type="protein sequence ID" value="CAI3984613.1"/>
    <property type="molecule type" value="Genomic_DNA"/>
</dbReference>
<organism evidence="2">
    <name type="scientific">Cladocopium goreaui</name>
    <dbReference type="NCBI Taxonomy" id="2562237"/>
    <lineage>
        <taxon>Eukaryota</taxon>
        <taxon>Sar</taxon>
        <taxon>Alveolata</taxon>
        <taxon>Dinophyceae</taxon>
        <taxon>Suessiales</taxon>
        <taxon>Symbiodiniaceae</taxon>
        <taxon>Cladocopium</taxon>
    </lineage>
</organism>
<feature type="compositionally biased region" description="Low complexity" evidence="1">
    <location>
        <begin position="238"/>
        <end position="249"/>
    </location>
</feature>
<comment type="caution">
    <text evidence="2">The sequence shown here is derived from an EMBL/GenBank/DDBJ whole genome shotgun (WGS) entry which is preliminary data.</text>
</comment>
<feature type="compositionally biased region" description="Basic and acidic residues" evidence="1">
    <location>
        <begin position="1076"/>
        <end position="1085"/>
    </location>
</feature>
<proteinExistence type="predicted"/>
<evidence type="ECO:0000313" key="4">
    <source>
        <dbReference type="EMBL" id="CAL4771925.1"/>
    </source>
</evidence>
<feature type="region of interest" description="Disordered" evidence="1">
    <location>
        <begin position="191"/>
        <end position="254"/>
    </location>
</feature>
<sequence length="1828" mass="196838">MAPAHSGLQRATKVNGQNLPTLLESRMAFRGTPQRKVEKQMMNVKIDKAMGILGTDSHRLHPFCVSAYYAGEAPEVVEARKTWFVPGARSAIPGHEDCYFFKTIEIPYDKRQQLLVVDIFECEPTPKMDIPDDLIGRATIPLADPRLEQPAEWPLARGPWEFVGSVTVSVEFPAPEDKVWPLPDIRDFPEPVSPRDFARSKDKGGINMSPFDQPRTVSTLKSSGGGGIDMSPFDQPRSRSNSKSSSGSSPTPVWVPVLNGPGGFGLNPKVDNIWTFDSGCGGPVKGGTMSPLPSFSPEWFTAKLPPGTPAPRPLPPSAFQPPPVPPGLMAQIPVLATVPPAVAAMVVEALRAPPLTTATMPAPPASVLQAGPLPYLPSTAPLYYGGYPWGFMVRGEVVRSSMLQWHAAETCAVWPTEQGAKCSAHGRNMYRVAPLPQTGLRVREAAFDPGTRDSLQVMQGDQGQRALLLPISQRKSAQRKAELANEILGMAGLPKAEGCQLESIKAIGSCNDQEKPKRSLKRGKLPLFLGKRVHLGRAVRQQLLHVDIFEVQVPLQMEFEDEWVGRATLQLADPRVEEPAEYELTRGPFEYGGTVTVSVKFPDPEARFAAVLFCPNVQIVNSSQDMSSRQGLKDAQLAMAKVEAQVEAHPLPDVREYANSKTMGTDAGKSPQPVWVPEIKGPGGSGPSAQLRNSPKLCPSMFQMTWEKSLKCLKEWSYTVVKSENKSTYRLLPGRRLRVREAAFDGTRDSLQVMQGNQGQRATADTSGETCLASSNFPEKVSATKGPLRASERKYLEVRVDKVRANEILDGPDSGAGDGAACGCRNGRRGPAGTASDHGHDAGTSCLGAASRALALLAFNCSSVLWRSESVGICSPNSTSVQLLTKRREPSTQVMQGDQGQRSTADTSGETCLASSNFPEKVSATKGPLRASERKYLEVRVDKANEILGMDNFRLHPFCVSAYYPGEAQEVIEARKTSFVPGKKSAPGSRREDCFFFETIRIPFNPRQQLLHVDIFEVQVPLQMEFEDEWVGRATLQLADPRVEEPAEYELTRGPFEYGGTVTVSVKFPDPEVEAHPLPDVRDFPKPVSPREYANSKTMGTDAGGIDMSPFDIPRKGSGSSSNSTGQGKSPQPVWVPEIKGPGGSGPSAQLRNSPKLCPVKGGTMSPLPSFPPQWFTAKLPPGTPHPRPLPPSAFQPPPVPPELMAQIPVLATVPPAVAAMVVQALRAPPLTTATMPAPPASVLLAGPLPYLPSIAPPYCGGYPRGFMVRGEVPGLPCSSGTWQKHVLCGPLSKVGEEPKVPSEIHCGCAVQIAQVMQGNQGQRATADTSGETCLASSNFPEKVSATKGPLRASERKYLEVRMDKANEILDGPDSGAGDGTSVQLPTKRREPSTQVMQGDQGQQSTADTSGETCLASSNLPEKVSATKGPLRASERKYLEVRVDKVRANEILGMAGLPKADGCQFHKGDWILQRPGQLPAAPFLRQKLKSCEKPKRSLKRGKLPLFLGKRVHLGRAVRQQLLHVDIFEVQVPLQMEFEDEWVGRATLQLADPRVEEPAEYELTRGPFEYGGTSARFAAVLFCPNVQIVNSSQDMSSRQGLKDAQLAMAKVEAQVEAHPLPDVREYANSKTMGTDAGGIDMSPFDIPRKGSGLSSNSTGQGKSPQPVWVPEIKGPGGSGFGLDPKIDNIWKFNTGPAKGGTMSPLPSFSPEWFTAKLPPGTPAPRPLPPSAFQPPPVPPGLMAQIPVLATVPPAVAAMVVQALRAPPLTTATMPAPPASVLQAGPLPYLPSTPMAAQLYGGAPNLSAFVAPTVFNAPVAHGRNMCCVAR</sequence>
<reference evidence="2" key="1">
    <citation type="submission" date="2022-10" db="EMBL/GenBank/DDBJ databases">
        <authorList>
            <person name="Chen Y."/>
            <person name="Dougan E. K."/>
            <person name="Chan C."/>
            <person name="Rhodes N."/>
            <person name="Thang M."/>
        </authorList>
    </citation>
    <scope>NUCLEOTIDE SEQUENCE</scope>
</reference>
<evidence type="ECO:0000313" key="5">
    <source>
        <dbReference type="Proteomes" id="UP001152797"/>
    </source>
</evidence>